<evidence type="ECO:0000313" key="2">
    <source>
        <dbReference type="EMBL" id="OGI72021.1"/>
    </source>
</evidence>
<comment type="caution">
    <text evidence="2">The sequence shown here is derived from an EMBL/GenBank/DDBJ whole genome shotgun (WGS) entry which is preliminary data.</text>
</comment>
<sequence>MNITLTTALLATCSIMLHGVLLYFLLKFPKKVFVTLEKQLLQSTNEHKPGDWLNKNPGETSWLWERLQDRALSKLSNKEKYLFKTIFTWGSLVVVAWSFTVSLFLTPDINHIVDKVFLRNFCLCFAVNFPVLALAYSWHSSNLEHYSALAIEEKLIDDVKDQLEKIEHGEEDELFDKFS</sequence>
<feature type="transmembrane region" description="Helical" evidence="1">
    <location>
        <begin position="117"/>
        <end position="138"/>
    </location>
</feature>
<keyword evidence="1" id="KW-0812">Transmembrane</keyword>
<organism evidence="2 3">
    <name type="scientific">Candidatus Nomurabacteria bacterium RIFCSPHIGHO2_02_FULL_38_15</name>
    <dbReference type="NCBI Taxonomy" id="1801752"/>
    <lineage>
        <taxon>Bacteria</taxon>
        <taxon>Candidatus Nomuraibacteriota</taxon>
    </lineage>
</organism>
<proteinExistence type="predicted"/>
<gene>
    <name evidence="2" type="ORF">A3J61_01420</name>
</gene>
<reference evidence="2 3" key="1">
    <citation type="journal article" date="2016" name="Nat. Commun.">
        <title>Thousands of microbial genomes shed light on interconnected biogeochemical processes in an aquifer system.</title>
        <authorList>
            <person name="Anantharaman K."/>
            <person name="Brown C.T."/>
            <person name="Hug L.A."/>
            <person name="Sharon I."/>
            <person name="Castelle C.J."/>
            <person name="Probst A.J."/>
            <person name="Thomas B.C."/>
            <person name="Singh A."/>
            <person name="Wilkins M.J."/>
            <person name="Karaoz U."/>
            <person name="Brodie E.L."/>
            <person name="Williams K.H."/>
            <person name="Hubbard S.S."/>
            <person name="Banfield J.F."/>
        </authorList>
    </citation>
    <scope>NUCLEOTIDE SEQUENCE [LARGE SCALE GENOMIC DNA]</scope>
</reference>
<feature type="transmembrane region" description="Helical" evidence="1">
    <location>
        <begin position="6"/>
        <end position="26"/>
    </location>
</feature>
<dbReference type="EMBL" id="MFUC01000013">
    <property type="protein sequence ID" value="OGI72021.1"/>
    <property type="molecule type" value="Genomic_DNA"/>
</dbReference>
<name>A0A1F6VQP7_9BACT</name>
<protein>
    <submittedName>
        <fullName evidence="2">Uncharacterized protein</fullName>
    </submittedName>
</protein>
<evidence type="ECO:0000313" key="3">
    <source>
        <dbReference type="Proteomes" id="UP000179686"/>
    </source>
</evidence>
<dbReference type="Proteomes" id="UP000179686">
    <property type="component" value="Unassembled WGS sequence"/>
</dbReference>
<keyword evidence="1" id="KW-1133">Transmembrane helix</keyword>
<evidence type="ECO:0000256" key="1">
    <source>
        <dbReference type="SAM" id="Phobius"/>
    </source>
</evidence>
<feature type="transmembrane region" description="Helical" evidence="1">
    <location>
        <begin position="81"/>
        <end position="105"/>
    </location>
</feature>
<accession>A0A1F6VQP7</accession>
<keyword evidence="1" id="KW-0472">Membrane</keyword>
<dbReference type="AlphaFoldDB" id="A0A1F6VQP7"/>